<dbReference type="RefSeq" id="WP_307019846.1">
    <property type="nucleotide sequence ID" value="NZ_JAUSUI010000004.1"/>
</dbReference>
<dbReference type="PANTHER" id="PTHR30437:SF6">
    <property type="entry name" value="TRANSCRIPTION ELONGATION FACTOR GREB"/>
    <property type="match status" value="1"/>
</dbReference>
<sequence length="182" mass="19391">MSVAFAKEESAEAASETILPPRPISGRINLVTQAGLARLQAELAAAQQALAAANALDDVNERRRQAAIPLRDVSYYAQRVETAQLSPPPASHEVVAFGHTVSFEREDGRVQTYRIVGEDEADPSRATISHGSPVALALMGKAVGDVVEFGGRSLEILSIAWVDEAGGQSALIPPPPRPHPRR</sequence>
<dbReference type="InterPro" id="IPR036953">
    <property type="entry name" value="GreA/GreB_C_sf"/>
</dbReference>
<name>A0ABU0BBA3_9HYPH</name>
<keyword evidence="3" id="KW-1185">Reference proteome</keyword>
<evidence type="ECO:0000259" key="1">
    <source>
        <dbReference type="Pfam" id="PF01272"/>
    </source>
</evidence>
<comment type="caution">
    <text evidence="2">The sequence shown here is derived from an EMBL/GenBank/DDBJ whole genome shotgun (WGS) entry which is preliminary data.</text>
</comment>
<dbReference type="Gene3D" id="3.10.50.30">
    <property type="entry name" value="Transcription elongation factor, GreA/GreB, C-terminal domain"/>
    <property type="match status" value="1"/>
</dbReference>
<protein>
    <submittedName>
        <fullName evidence="2">Transcription elongation GreA/GreB family factor</fullName>
    </submittedName>
</protein>
<reference evidence="2 3" key="1">
    <citation type="submission" date="2023-07" db="EMBL/GenBank/DDBJ databases">
        <title>Genomic Encyclopedia of Type Strains, Phase IV (KMG-IV): sequencing the most valuable type-strain genomes for metagenomic binning, comparative biology and taxonomic classification.</title>
        <authorList>
            <person name="Goeker M."/>
        </authorList>
    </citation>
    <scope>NUCLEOTIDE SEQUENCE [LARGE SCALE GENOMIC DNA]</scope>
    <source>
        <strain evidence="2 3">DSM 2457</strain>
    </source>
</reference>
<dbReference type="Proteomes" id="UP001224682">
    <property type="component" value="Unassembled WGS sequence"/>
</dbReference>
<accession>A0ABU0BBA3</accession>
<dbReference type="Pfam" id="PF01272">
    <property type="entry name" value="GreA_GreB"/>
    <property type="match status" value="1"/>
</dbReference>
<dbReference type="EMBL" id="JAUSUI010000004">
    <property type="protein sequence ID" value="MDQ0303121.1"/>
    <property type="molecule type" value="Genomic_DNA"/>
</dbReference>
<feature type="domain" description="Transcription elongation factor GreA/GreB C-terminal" evidence="1">
    <location>
        <begin position="91"/>
        <end position="159"/>
    </location>
</feature>
<dbReference type="SUPFAM" id="SSF54534">
    <property type="entry name" value="FKBP-like"/>
    <property type="match status" value="1"/>
</dbReference>
<dbReference type="InterPro" id="IPR023459">
    <property type="entry name" value="Tscrpt_elong_fac_GreA/B_fam"/>
</dbReference>
<dbReference type="InterPro" id="IPR001437">
    <property type="entry name" value="Tscrpt_elong_fac_GreA/B_C"/>
</dbReference>
<proteinExistence type="predicted"/>
<dbReference type="NCBIfam" id="NF004973">
    <property type="entry name" value="PRK06342.1"/>
    <property type="match status" value="1"/>
</dbReference>
<dbReference type="PANTHER" id="PTHR30437">
    <property type="entry name" value="TRANSCRIPTION ELONGATION FACTOR GREA"/>
    <property type="match status" value="1"/>
</dbReference>
<organism evidence="2 3">
    <name type="scientific">Ancylobacter polymorphus</name>
    <dbReference type="NCBI Taxonomy" id="223390"/>
    <lineage>
        <taxon>Bacteria</taxon>
        <taxon>Pseudomonadati</taxon>
        <taxon>Pseudomonadota</taxon>
        <taxon>Alphaproteobacteria</taxon>
        <taxon>Hyphomicrobiales</taxon>
        <taxon>Xanthobacteraceae</taxon>
        <taxon>Ancylobacter</taxon>
    </lineage>
</organism>
<evidence type="ECO:0000313" key="2">
    <source>
        <dbReference type="EMBL" id="MDQ0303121.1"/>
    </source>
</evidence>
<evidence type="ECO:0000313" key="3">
    <source>
        <dbReference type="Proteomes" id="UP001224682"/>
    </source>
</evidence>
<gene>
    <name evidence="2" type="ORF">J2S75_002151</name>
</gene>